<protein>
    <submittedName>
        <fullName evidence="1">Uncharacterized protein</fullName>
    </submittedName>
</protein>
<reference evidence="1" key="1">
    <citation type="submission" date="2023-04" db="EMBL/GenBank/DDBJ databases">
        <title>Sphingomonas sp. MAHUQ-71 isolated from rice field.</title>
        <authorList>
            <person name="Huq M.A."/>
        </authorList>
    </citation>
    <scope>NUCLEOTIDE SEQUENCE</scope>
    <source>
        <strain evidence="1">MAHUQ-71</strain>
    </source>
</reference>
<proteinExistence type="predicted"/>
<gene>
    <name evidence="1" type="ORF">QGN17_03745</name>
</gene>
<name>A0ABT6MXW3_9SPHN</name>
<accession>A0ABT6MXW3</accession>
<comment type="caution">
    <text evidence="1">The sequence shown here is derived from an EMBL/GenBank/DDBJ whole genome shotgun (WGS) entry which is preliminary data.</text>
</comment>
<sequence>METRARDQARWAIRDHGDEAEEVMRAKLARDRVSDADRYRYKLTLKEIARLRQSDPEKYGRGKPRGLLGAIKDLLP</sequence>
<evidence type="ECO:0000313" key="1">
    <source>
        <dbReference type="EMBL" id="MDH7637837.1"/>
    </source>
</evidence>
<evidence type="ECO:0000313" key="2">
    <source>
        <dbReference type="Proteomes" id="UP001160625"/>
    </source>
</evidence>
<dbReference type="EMBL" id="JARYGZ010000001">
    <property type="protein sequence ID" value="MDH7637837.1"/>
    <property type="molecule type" value="Genomic_DNA"/>
</dbReference>
<keyword evidence="2" id="KW-1185">Reference proteome</keyword>
<organism evidence="1 2">
    <name type="scientific">Sphingomonas oryzagri</name>
    <dbReference type="NCBI Taxonomy" id="3042314"/>
    <lineage>
        <taxon>Bacteria</taxon>
        <taxon>Pseudomonadati</taxon>
        <taxon>Pseudomonadota</taxon>
        <taxon>Alphaproteobacteria</taxon>
        <taxon>Sphingomonadales</taxon>
        <taxon>Sphingomonadaceae</taxon>
        <taxon>Sphingomonas</taxon>
    </lineage>
</organism>
<dbReference type="Proteomes" id="UP001160625">
    <property type="component" value="Unassembled WGS sequence"/>
</dbReference>